<keyword evidence="8" id="KW-0808">Transferase</keyword>
<evidence type="ECO:0000256" key="8">
    <source>
        <dbReference type="ARBA" id="ARBA00022932"/>
    </source>
</evidence>
<dbReference type="InterPro" id="IPR000953">
    <property type="entry name" value="Chromo/chromo_shadow_dom"/>
</dbReference>
<dbReference type="InterPro" id="IPR043128">
    <property type="entry name" value="Rev_trsase/Diguanyl_cyclase"/>
</dbReference>
<dbReference type="GO" id="GO:0003964">
    <property type="term" value="F:RNA-directed DNA polymerase activity"/>
    <property type="evidence" value="ECO:0007669"/>
    <property type="project" value="UniProtKB-KW"/>
</dbReference>
<dbReference type="GO" id="GO:0006508">
    <property type="term" value="P:proteolysis"/>
    <property type="evidence" value="ECO:0007669"/>
    <property type="project" value="UniProtKB-KW"/>
</dbReference>
<evidence type="ECO:0000256" key="7">
    <source>
        <dbReference type="ARBA" id="ARBA00022918"/>
    </source>
</evidence>
<evidence type="ECO:0000256" key="6">
    <source>
        <dbReference type="ARBA" id="ARBA00022908"/>
    </source>
</evidence>
<feature type="domain" description="Reverse transcriptase" evidence="13">
    <location>
        <begin position="1"/>
        <end position="82"/>
    </location>
</feature>
<reference evidence="15" key="2">
    <citation type="submission" date="2022-03" db="EMBL/GenBank/DDBJ databases">
        <title>Draft title - Genomic analysis of global carrot germplasm unveils the trajectory of domestication and the origin of high carotenoid orange carrot.</title>
        <authorList>
            <person name="Iorizzo M."/>
            <person name="Ellison S."/>
            <person name="Senalik D."/>
            <person name="Macko-Podgorni A."/>
            <person name="Grzebelus D."/>
            <person name="Bostan H."/>
            <person name="Rolling W."/>
            <person name="Curaba J."/>
            <person name="Simon P."/>
        </authorList>
    </citation>
    <scope>NUCLEOTIDE SEQUENCE</scope>
    <source>
        <tissue evidence="15">Leaf</tissue>
    </source>
</reference>
<evidence type="ECO:0000256" key="5">
    <source>
        <dbReference type="ARBA" id="ARBA00022842"/>
    </source>
</evidence>
<dbReference type="Pfam" id="PF24626">
    <property type="entry name" value="SH3_Tf2-1"/>
    <property type="match status" value="1"/>
</dbReference>
<organism evidence="15 16">
    <name type="scientific">Daucus carota subsp. sativus</name>
    <name type="common">Carrot</name>
    <dbReference type="NCBI Taxonomy" id="79200"/>
    <lineage>
        <taxon>Eukaryota</taxon>
        <taxon>Viridiplantae</taxon>
        <taxon>Streptophyta</taxon>
        <taxon>Embryophyta</taxon>
        <taxon>Tracheophyta</taxon>
        <taxon>Spermatophyta</taxon>
        <taxon>Magnoliopsida</taxon>
        <taxon>eudicotyledons</taxon>
        <taxon>Gunneridae</taxon>
        <taxon>Pentapetalae</taxon>
        <taxon>asterids</taxon>
        <taxon>campanulids</taxon>
        <taxon>Apiales</taxon>
        <taxon>Apiaceae</taxon>
        <taxon>Apioideae</taxon>
        <taxon>Scandiceae</taxon>
        <taxon>Daucinae</taxon>
        <taxon>Daucus</taxon>
        <taxon>Daucus sect. Daucus</taxon>
    </lineage>
</organism>
<keyword evidence="16" id="KW-1185">Reference proteome</keyword>
<dbReference type="SUPFAM" id="SSF54160">
    <property type="entry name" value="Chromo domain-like"/>
    <property type="match status" value="1"/>
</dbReference>
<keyword evidence="2" id="KW-0479">Metal-binding</keyword>
<keyword evidence="8" id="KW-0548">Nucleotidyltransferase</keyword>
<evidence type="ECO:0008006" key="17">
    <source>
        <dbReference type="Google" id="ProtNLM"/>
    </source>
</evidence>
<dbReference type="SUPFAM" id="SSF56672">
    <property type="entry name" value="DNA/RNA polymerases"/>
    <property type="match status" value="1"/>
</dbReference>
<dbReference type="EMBL" id="CP093343">
    <property type="protein sequence ID" value="WOG81535.1"/>
    <property type="molecule type" value="Genomic_DNA"/>
</dbReference>
<dbReference type="GO" id="GO:0015074">
    <property type="term" value="P:DNA integration"/>
    <property type="evidence" value="ECO:0007669"/>
    <property type="project" value="UniProtKB-KW"/>
</dbReference>
<feature type="domain" description="Integrase catalytic" evidence="14">
    <location>
        <begin position="420"/>
        <end position="584"/>
    </location>
</feature>
<keyword evidence="3" id="KW-0064">Aspartyl protease</keyword>
<keyword evidence="7" id="KW-0695">RNA-directed DNA polymerase</keyword>
<dbReference type="InterPro" id="IPR041577">
    <property type="entry name" value="RT_RNaseH_2"/>
</dbReference>
<dbReference type="PANTHER" id="PTHR37984">
    <property type="entry name" value="PROTEIN CBG26694"/>
    <property type="match status" value="1"/>
</dbReference>
<keyword evidence="8" id="KW-0239">DNA-directed DNA polymerase</keyword>
<protein>
    <recommendedName>
        <fullName evidence="17">Integrase catalytic domain-containing protein</fullName>
    </recommendedName>
</protein>
<accession>A0AAF0W4M1</accession>
<dbReference type="PROSITE" id="PS50878">
    <property type="entry name" value="RT_POL"/>
    <property type="match status" value="1"/>
</dbReference>
<dbReference type="FunFam" id="3.30.70.270:FF:000020">
    <property type="entry name" value="Transposon Tf2-6 polyprotein-like Protein"/>
    <property type="match status" value="1"/>
</dbReference>
<dbReference type="GO" id="GO:0006310">
    <property type="term" value="P:DNA recombination"/>
    <property type="evidence" value="ECO:0007669"/>
    <property type="project" value="UniProtKB-KW"/>
</dbReference>
<dbReference type="InterPro" id="IPR000477">
    <property type="entry name" value="RT_dom"/>
</dbReference>
<keyword evidence="5" id="KW-0460">Magnesium</keyword>
<dbReference type="CDD" id="cd09274">
    <property type="entry name" value="RNase_HI_RT_Ty3"/>
    <property type="match status" value="1"/>
</dbReference>
<keyword evidence="1" id="KW-0645">Protease</keyword>
<keyword evidence="10" id="KW-0233">DNA recombination</keyword>
<dbReference type="InterPro" id="IPR036397">
    <property type="entry name" value="RNaseH_sf"/>
</dbReference>
<name>A0AAF0W4M1_DAUCS</name>
<reference evidence="15" key="1">
    <citation type="journal article" date="2016" name="Nat. Genet.">
        <title>A high-quality carrot genome assembly provides new insights into carotenoid accumulation and asterid genome evolution.</title>
        <authorList>
            <person name="Iorizzo M."/>
            <person name="Ellison S."/>
            <person name="Senalik D."/>
            <person name="Zeng P."/>
            <person name="Satapoomin P."/>
            <person name="Huang J."/>
            <person name="Bowman M."/>
            <person name="Iovene M."/>
            <person name="Sanseverino W."/>
            <person name="Cavagnaro P."/>
            <person name="Yildiz M."/>
            <person name="Macko-Podgorni A."/>
            <person name="Moranska E."/>
            <person name="Grzebelus E."/>
            <person name="Grzebelus D."/>
            <person name="Ashrafi H."/>
            <person name="Zheng Z."/>
            <person name="Cheng S."/>
            <person name="Spooner D."/>
            <person name="Van Deynze A."/>
            <person name="Simon P."/>
        </authorList>
    </citation>
    <scope>NUCLEOTIDE SEQUENCE</scope>
    <source>
        <tissue evidence="15">Leaf</tissue>
    </source>
</reference>
<keyword evidence="9" id="KW-0238">DNA-binding</keyword>
<dbReference type="InterPro" id="IPR056924">
    <property type="entry name" value="SH3_Tf2-1"/>
</dbReference>
<dbReference type="InterPro" id="IPR016197">
    <property type="entry name" value="Chromo-like_dom_sf"/>
</dbReference>
<evidence type="ECO:0000256" key="11">
    <source>
        <dbReference type="ARBA" id="ARBA00023268"/>
    </source>
</evidence>
<dbReference type="GO" id="GO:0003677">
    <property type="term" value="F:DNA binding"/>
    <property type="evidence" value="ECO:0007669"/>
    <property type="project" value="UniProtKB-KW"/>
</dbReference>
<dbReference type="PROSITE" id="PS50013">
    <property type="entry name" value="CHROMO_2"/>
    <property type="match status" value="1"/>
</dbReference>
<evidence type="ECO:0000256" key="3">
    <source>
        <dbReference type="ARBA" id="ARBA00022750"/>
    </source>
</evidence>
<dbReference type="GO" id="GO:0046872">
    <property type="term" value="F:metal ion binding"/>
    <property type="evidence" value="ECO:0007669"/>
    <property type="project" value="UniProtKB-KW"/>
</dbReference>
<dbReference type="Pfam" id="PF00385">
    <property type="entry name" value="Chromo"/>
    <property type="match status" value="1"/>
</dbReference>
<dbReference type="InterPro" id="IPR001584">
    <property type="entry name" value="Integrase_cat-core"/>
</dbReference>
<evidence type="ECO:0000259" key="14">
    <source>
        <dbReference type="PROSITE" id="PS50994"/>
    </source>
</evidence>
<dbReference type="Pfam" id="PF17921">
    <property type="entry name" value="Integrase_H2C2"/>
    <property type="match status" value="1"/>
</dbReference>
<dbReference type="PANTHER" id="PTHR37984:SF5">
    <property type="entry name" value="PROTEIN NYNRIN-LIKE"/>
    <property type="match status" value="1"/>
</dbReference>
<gene>
    <name evidence="15" type="ORF">DCAR_0100686</name>
</gene>
<proteinExistence type="predicted"/>
<dbReference type="InterPro" id="IPR012337">
    <property type="entry name" value="RNaseH-like_sf"/>
</dbReference>
<sequence length="828" mass="94294">MPFGLMNAPATFQSLMNDVFRSYLRRFVLVFFDDILVYSKSESEHIHHLQLVLELLHKHQLYANLKKCDFGRTTISYLGHMISGAGVAVDMEKVQSMLDWPQPRNLRELRGFLGLTGYYRRFIANYAHIAQPLTQQLKKDSFGWSEDATNSFQNLKAALINPPVLALPDFEKEFVIEADASGFGLGAVLMQAGRPLAYYSKLLGVQARQKSIYEKELMAICLAIQKWRHYLAGRHFIVCTDQQSLKHIMLQREVNVEYQKWVRKLMGFDFEVRYKPGLTNKAADALSRKQAEIGLNALVSRAAIDWTELDKELAADKVIQKLVTTVSQSTGNVNGFYLKEGRLWFKERCVISQSSSFIPSLLYEYHDSVVGGHGGELRTYLRLAGDWYWVGMRRDVAKYVQQCLICQQQKASQQVPAGLLQPLPIPSQIWDDISMDFIDGLPLSKGFNSIFVVVDRLSKYAHFIGLKHPYTAPTVAEVFVREIVRLHGFPVSIVSDRDRIFLSLFWKELFRLQGTALKHSTAYHPQTDGQTEIVNKGLESYLRCFIGGKPKSWAQWLSWAEFSYNTAPHSSTKFSPFKIVYGRDPPQLLHFGRGQTPVHSLDEMLLERDAILADLQFHLLQSQQRMKAAADTHRRDEVFEVGDQVFLKLQPYRQSSLARRPFEKLASRFYGPFLVLEKVGKVAYKLELPASSRIHPVFHISQLKRFIGTAPVSPNIPDQLSPELELVVEPEEVLAVRQVHQGNSAHMEVLIKWKGLPTFEATWEDITLTSQRFPSFHLEDKVNLAGRGNVTHPGQGTNMKVFTRTRLKGKRDISNAGAIVSLEKGESC</sequence>
<dbReference type="InterPro" id="IPR023780">
    <property type="entry name" value="Chromo_domain"/>
</dbReference>
<dbReference type="SUPFAM" id="SSF53098">
    <property type="entry name" value="Ribonuclease H-like"/>
    <property type="match status" value="1"/>
</dbReference>
<dbReference type="Gene3D" id="3.10.20.370">
    <property type="match status" value="1"/>
</dbReference>
<evidence type="ECO:0000256" key="1">
    <source>
        <dbReference type="ARBA" id="ARBA00022670"/>
    </source>
</evidence>
<dbReference type="PROSITE" id="PS50994">
    <property type="entry name" value="INTEGRASE"/>
    <property type="match status" value="1"/>
</dbReference>
<dbReference type="CDD" id="cd01647">
    <property type="entry name" value="RT_LTR"/>
    <property type="match status" value="1"/>
</dbReference>
<dbReference type="AlphaFoldDB" id="A0AAF0W4M1"/>
<evidence type="ECO:0000313" key="15">
    <source>
        <dbReference type="EMBL" id="WOG81535.1"/>
    </source>
</evidence>
<dbReference type="Gene3D" id="3.30.70.270">
    <property type="match status" value="2"/>
</dbReference>
<keyword evidence="11" id="KW-0511">Multifunctional enzyme</keyword>
<dbReference type="GO" id="GO:0004190">
    <property type="term" value="F:aspartic-type endopeptidase activity"/>
    <property type="evidence" value="ECO:0007669"/>
    <property type="project" value="UniProtKB-KW"/>
</dbReference>
<dbReference type="Gene3D" id="3.30.420.10">
    <property type="entry name" value="Ribonuclease H-like superfamily/Ribonuclease H"/>
    <property type="match status" value="1"/>
</dbReference>
<dbReference type="Gene3D" id="1.10.340.70">
    <property type="match status" value="1"/>
</dbReference>
<dbReference type="InterPro" id="IPR043502">
    <property type="entry name" value="DNA/RNA_pol_sf"/>
</dbReference>
<dbReference type="Pfam" id="PF00078">
    <property type="entry name" value="RVT_1"/>
    <property type="match status" value="1"/>
</dbReference>
<dbReference type="Gene3D" id="2.40.50.40">
    <property type="match status" value="1"/>
</dbReference>
<dbReference type="GO" id="GO:0003887">
    <property type="term" value="F:DNA-directed DNA polymerase activity"/>
    <property type="evidence" value="ECO:0007669"/>
    <property type="project" value="UniProtKB-KW"/>
</dbReference>
<evidence type="ECO:0000256" key="10">
    <source>
        <dbReference type="ARBA" id="ARBA00023172"/>
    </source>
</evidence>
<dbReference type="InterPro" id="IPR050951">
    <property type="entry name" value="Retrovirus_Pol_polyprotein"/>
</dbReference>
<evidence type="ECO:0000256" key="2">
    <source>
        <dbReference type="ARBA" id="ARBA00022723"/>
    </source>
</evidence>
<evidence type="ECO:0000259" key="13">
    <source>
        <dbReference type="PROSITE" id="PS50878"/>
    </source>
</evidence>
<keyword evidence="6" id="KW-0229">DNA integration</keyword>
<evidence type="ECO:0000256" key="9">
    <source>
        <dbReference type="ARBA" id="ARBA00023125"/>
    </source>
</evidence>
<dbReference type="FunFam" id="3.30.70.270:FF:000003">
    <property type="entry name" value="Transposon Ty3-G Gag-Pol polyprotein"/>
    <property type="match status" value="1"/>
</dbReference>
<evidence type="ECO:0000313" key="16">
    <source>
        <dbReference type="Proteomes" id="UP000077755"/>
    </source>
</evidence>
<dbReference type="InterPro" id="IPR041588">
    <property type="entry name" value="Integrase_H2C2"/>
</dbReference>
<evidence type="ECO:0000259" key="12">
    <source>
        <dbReference type="PROSITE" id="PS50013"/>
    </source>
</evidence>
<dbReference type="Pfam" id="PF17919">
    <property type="entry name" value="RT_RNaseH_2"/>
    <property type="match status" value="1"/>
</dbReference>
<feature type="domain" description="Chromo" evidence="12">
    <location>
        <begin position="728"/>
        <end position="764"/>
    </location>
</feature>
<evidence type="ECO:0000256" key="4">
    <source>
        <dbReference type="ARBA" id="ARBA00022801"/>
    </source>
</evidence>
<dbReference type="Proteomes" id="UP000077755">
    <property type="component" value="Chromosome 1"/>
</dbReference>
<keyword evidence="4" id="KW-0378">Hydrolase</keyword>